<evidence type="ECO:0000256" key="2">
    <source>
        <dbReference type="ARBA" id="ARBA00022448"/>
    </source>
</evidence>
<keyword evidence="5 7" id="KW-0472">Membrane</keyword>
<dbReference type="PROSITE" id="PS50850">
    <property type="entry name" value="MFS"/>
    <property type="match status" value="1"/>
</dbReference>
<comment type="subcellular location">
    <subcellularLocation>
        <location evidence="1">Cell membrane</location>
        <topology evidence="1">Multi-pass membrane protein</topology>
    </subcellularLocation>
</comment>
<evidence type="ECO:0000256" key="4">
    <source>
        <dbReference type="ARBA" id="ARBA00022989"/>
    </source>
</evidence>
<feature type="transmembrane region" description="Helical" evidence="7">
    <location>
        <begin position="424"/>
        <end position="447"/>
    </location>
</feature>
<feature type="transmembrane region" description="Helical" evidence="7">
    <location>
        <begin position="386"/>
        <end position="403"/>
    </location>
</feature>
<feature type="transmembrane region" description="Helical" evidence="7">
    <location>
        <begin position="76"/>
        <end position="97"/>
    </location>
</feature>
<feature type="compositionally biased region" description="Low complexity" evidence="6">
    <location>
        <begin position="12"/>
        <end position="25"/>
    </location>
</feature>
<gene>
    <name evidence="9" type="ORF">CJ199_07770</name>
</gene>
<dbReference type="InterPro" id="IPR024671">
    <property type="entry name" value="Atg22-like"/>
</dbReference>
<dbReference type="GO" id="GO:0022857">
    <property type="term" value="F:transmembrane transporter activity"/>
    <property type="evidence" value="ECO:0007669"/>
    <property type="project" value="InterPro"/>
</dbReference>
<reference evidence="9 10" key="1">
    <citation type="submission" date="2017-09" db="EMBL/GenBank/DDBJ databases">
        <title>Bacterial strain isolated from the female urinary microbiota.</title>
        <authorList>
            <person name="Thomas-White K."/>
            <person name="Kumar N."/>
            <person name="Forster S."/>
            <person name="Putonti C."/>
            <person name="Lawley T."/>
            <person name="Wolfe A.J."/>
        </authorList>
    </citation>
    <scope>NUCLEOTIDE SEQUENCE [LARGE SCALE GENOMIC DNA]</scope>
    <source>
        <strain evidence="9 10">UMB1301</strain>
    </source>
</reference>
<dbReference type="SUPFAM" id="SSF103473">
    <property type="entry name" value="MFS general substrate transporter"/>
    <property type="match status" value="1"/>
</dbReference>
<keyword evidence="3 7" id="KW-0812">Transmembrane</keyword>
<feature type="transmembrane region" description="Helical" evidence="7">
    <location>
        <begin position="453"/>
        <end position="471"/>
    </location>
</feature>
<evidence type="ECO:0000256" key="3">
    <source>
        <dbReference type="ARBA" id="ARBA00022692"/>
    </source>
</evidence>
<keyword evidence="4 7" id="KW-1133">Transmembrane helix</keyword>
<dbReference type="Proteomes" id="UP000235598">
    <property type="component" value="Unassembled WGS sequence"/>
</dbReference>
<evidence type="ECO:0000256" key="6">
    <source>
        <dbReference type="SAM" id="MobiDB-lite"/>
    </source>
</evidence>
<dbReference type="AlphaFoldDB" id="A0A2N6VLJ7"/>
<name>A0A2N6VLJ7_9MICO</name>
<sequence>MEPSDTSASPHAGNPPAQANLAAAPETASAPATRSTIVAWALWDWGSAAFNAVIITFVFTPYLTSKVAGDHDSGTAALGFVTAVAGLLVAVIAPAAGVRADSKANHHRAVTSFTMIVVALMGALFFVKDSPAYFVPGLVILCIAQVVFEIAQVSYNGMLPHISTPANAGTVSNVGWAMGYLGGLALLFIALFTLIQPEVGLFGATDDGGLRFRLVAVLAAVWFLVFSLPLMFSKRTSARPAPDDAGPGVAGLGDAAPGDAAPVRPTSRELRGFAAWKADYARVIRRLVELFKVERSTFVFFVASAIFRDGLATIFAMAGVIAAGAYEFSGSEVIYLGIAANVVAGVGCLIAGKFDDWLGPKAVIVTGLICLIVGCVPILVSENKTMFWVTAMWLCLFVGPVQASSRSFLSRITAPERAGENFGLYATTGRAVSFLGPALFALCVTIFGFQRAGGLGIMIVLALGLVLMLRVPAARTDFAKVCPTP</sequence>
<evidence type="ECO:0000256" key="7">
    <source>
        <dbReference type="SAM" id="Phobius"/>
    </source>
</evidence>
<feature type="transmembrane region" description="Helical" evidence="7">
    <location>
        <begin position="214"/>
        <end position="232"/>
    </location>
</feature>
<evidence type="ECO:0000256" key="5">
    <source>
        <dbReference type="ARBA" id="ARBA00023136"/>
    </source>
</evidence>
<dbReference type="Gene3D" id="1.20.1250.20">
    <property type="entry name" value="MFS general substrate transporter like domains"/>
    <property type="match status" value="1"/>
</dbReference>
<feature type="transmembrane region" description="Helical" evidence="7">
    <location>
        <begin position="174"/>
        <end position="194"/>
    </location>
</feature>
<evidence type="ECO:0000313" key="10">
    <source>
        <dbReference type="Proteomes" id="UP000235598"/>
    </source>
</evidence>
<dbReference type="InterPro" id="IPR020846">
    <property type="entry name" value="MFS_dom"/>
</dbReference>
<dbReference type="InterPro" id="IPR050495">
    <property type="entry name" value="ATG22/LtaA_families"/>
</dbReference>
<comment type="caution">
    <text evidence="9">The sequence shown here is derived from an EMBL/GenBank/DDBJ whole genome shotgun (WGS) entry which is preliminary data.</text>
</comment>
<dbReference type="Pfam" id="PF11700">
    <property type="entry name" value="ATG22"/>
    <property type="match status" value="1"/>
</dbReference>
<feature type="transmembrane region" description="Helical" evidence="7">
    <location>
        <begin position="362"/>
        <end position="380"/>
    </location>
</feature>
<keyword evidence="2" id="KW-0813">Transport</keyword>
<dbReference type="RefSeq" id="WP_102238927.1">
    <property type="nucleotide sequence ID" value="NZ_PNHK01000003.1"/>
</dbReference>
<feature type="region of interest" description="Disordered" evidence="6">
    <location>
        <begin position="1"/>
        <end position="25"/>
    </location>
</feature>
<evidence type="ECO:0000313" key="9">
    <source>
        <dbReference type="EMBL" id="PMD04986.1"/>
    </source>
</evidence>
<protein>
    <submittedName>
        <fullName evidence="9">MFS transporter</fullName>
    </submittedName>
</protein>
<dbReference type="GO" id="GO:0005886">
    <property type="term" value="C:plasma membrane"/>
    <property type="evidence" value="ECO:0007669"/>
    <property type="project" value="UniProtKB-SubCell"/>
</dbReference>
<feature type="transmembrane region" description="Helical" evidence="7">
    <location>
        <begin position="42"/>
        <end position="64"/>
    </location>
</feature>
<evidence type="ECO:0000259" key="8">
    <source>
        <dbReference type="PROSITE" id="PS50850"/>
    </source>
</evidence>
<feature type="transmembrane region" description="Helical" evidence="7">
    <location>
        <begin position="133"/>
        <end position="153"/>
    </location>
</feature>
<accession>A0A2N6VLJ7</accession>
<feature type="transmembrane region" description="Helical" evidence="7">
    <location>
        <begin position="298"/>
        <end position="321"/>
    </location>
</feature>
<feature type="domain" description="Major facilitator superfamily (MFS) profile" evidence="8">
    <location>
        <begin position="296"/>
        <end position="485"/>
    </location>
</feature>
<proteinExistence type="predicted"/>
<dbReference type="OrthoDB" id="9768783at2"/>
<feature type="transmembrane region" description="Helical" evidence="7">
    <location>
        <begin position="333"/>
        <end position="350"/>
    </location>
</feature>
<feature type="transmembrane region" description="Helical" evidence="7">
    <location>
        <begin position="109"/>
        <end position="127"/>
    </location>
</feature>
<dbReference type="PANTHER" id="PTHR23519">
    <property type="entry name" value="AUTOPHAGY-RELATED PROTEIN 22"/>
    <property type="match status" value="1"/>
</dbReference>
<dbReference type="InterPro" id="IPR036259">
    <property type="entry name" value="MFS_trans_sf"/>
</dbReference>
<evidence type="ECO:0000256" key="1">
    <source>
        <dbReference type="ARBA" id="ARBA00004651"/>
    </source>
</evidence>
<organism evidence="9 10">
    <name type="scientific">Brevibacterium paucivorans</name>
    <dbReference type="NCBI Taxonomy" id="170994"/>
    <lineage>
        <taxon>Bacteria</taxon>
        <taxon>Bacillati</taxon>
        <taxon>Actinomycetota</taxon>
        <taxon>Actinomycetes</taxon>
        <taxon>Micrococcales</taxon>
        <taxon>Brevibacteriaceae</taxon>
        <taxon>Brevibacterium</taxon>
    </lineage>
</organism>
<dbReference type="PANTHER" id="PTHR23519:SF1">
    <property type="entry name" value="AUTOPHAGY-RELATED PROTEIN 22"/>
    <property type="match status" value="1"/>
</dbReference>
<dbReference type="EMBL" id="PNHK01000003">
    <property type="protein sequence ID" value="PMD04986.1"/>
    <property type="molecule type" value="Genomic_DNA"/>
</dbReference>